<dbReference type="GO" id="GO:0019877">
    <property type="term" value="P:diaminopimelate biosynthetic process"/>
    <property type="evidence" value="ECO:0007669"/>
    <property type="project" value="UniProtKB-UniRule"/>
</dbReference>
<keyword evidence="5 13" id="KW-0220">Diaminopimelate biosynthesis</keyword>
<evidence type="ECO:0000256" key="5">
    <source>
        <dbReference type="ARBA" id="ARBA00022915"/>
    </source>
</evidence>
<dbReference type="GO" id="GO:0016726">
    <property type="term" value="F:oxidoreductase activity, acting on CH or CH2 groups, NAD or NADP as acceptor"/>
    <property type="evidence" value="ECO:0007669"/>
    <property type="project" value="UniProtKB-UniRule"/>
</dbReference>
<dbReference type="InterPro" id="IPR036291">
    <property type="entry name" value="NAD(P)-bd_dom_sf"/>
</dbReference>
<dbReference type="InterPro" id="IPR022664">
    <property type="entry name" value="DapB_N_CS"/>
</dbReference>
<dbReference type="PROSITE" id="PS01298">
    <property type="entry name" value="DAPB"/>
    <property type="match status" value="1"/>
</dbReference>
<evidence type="ECO:0000313" key="17">
    <source>
        <dbReference type="Proteomes" id="UP000442535"/>
    </source>
</evidence>
<comment type="caution">
    <text evidence="13">Lacks conserved residue(s) required for the propagation of feature annotation.</text>
</comment>
<comment type="caution">
    <text evidence="16">The sequence shown here is derived from an EMBL/GenBank/DDBJ whole genome shotgun (WGS) entry which is preliminary data.</text>
</comment>
<dbReference type="SUPFAM" id="SSF51735">
    <property type="entry name" value="NAD(P)-binding Rossmann-fold domains"/>
    <property type="match status" value="1"/>
</dbReference>
<dbReference type="UniPathway" id="UPA00034">
    <property type="reaction ID" value="UER00018"/>
</dbReference>
<dbReference type="GO" id="GO:0051287">
    <property type="term" value="F:NAD binding"/>
    <property type="evidence" value="ECO:0007669"/>
    <property type="project" value="UniProtKB-UniRule"/>
</dbReference>
<comment type="caution">
    <text evidence="13">Was originally thought to be a dihydrodipicolinate reductase (DHDPR), catalyzing the conversion of dihydrodipicolinate to tetrahydrodipicolinate. However, it was shown in E.coli that the substrate of the enzymatic reaction is not dihydrodipicolinate (DHDP) but in fact (2S,4S)-4-hydroxy-2,3,4,5-tetrahydrodipicolinic acid (HTPA), the product released by the DapA-catalyzed reaction.</text>
</comment>
<feature type="domain" description="Dihydrodipicolinate reductase N-terminal" evidence="14">
    <location>
        <begin position="3"/>
        <end position="106"/>
    </location>
</feature>
<comment type="subunit">
    <text evidence="13">Homotetramer.</text>
</comment>
<keyword evidence="7 13" id="KW-0520">NAD</keyword>
<dbReference type="InterPro" id="IPR000846">
    <property type="entry name" value="DapB_N"/>
</dbReference>
<feature type="active site" description="Proton donor/acceptor" evidence="13">
    <location>
        <position position="133"/>
    </location>
</feature>
<sequence length="247" mass="25401">MLKVAVIGAKGRMGTYVCEAVEGAEDMELVARLDAGDDLAEVIKTAGATHAVDFTTPQTAEANAMAALGAGVHVVVGTTGWTEEAYARVREAAAAAGKSVLIAPNFAISAVLAMKFAAAAAPYFESVEVIEMHHPDKLDAPSGTAIATAKGIAAAREAAGAPALPDNTQTDELGTRGGKVTGVPVHAVRLRGLYASEEVLLGNPGEQLVVRTDCFDRVSFMPGVLLGLRKVADYQGLTIGLDAFLGL</sequence>
<dbReference type="InterPro" id="IPR022663">
    <property type="entry name" value="DapB_C"/>
</dbReference>
<evidence type="ECO:0000256" key="8">
    <source>
        <dbReference type="ARBA" id="ARBA00023154"/>
    </source>
</evidence>
<dbReference type="GO" id="GO:0050661">
    <property type="term" value="F:NADP binding"/>
    <property type="evidence" value="ECO:0007669"/>
    <property type="project" value="UniProtKB-UniRule"/>
</dbReference>
<evidence type="ECO:0000256" key="6">
    <source>
        <dbReference type="ARBA" id="ARBA00023002"/>
    </source>
</evidence>
<feature type="active site" description="Proton donor" evidence="13">
    <location>
        <position position="137"/>
    </location>
</feature>
<name>A0A7K0K200_9ACTO</name>
<dbReference type="Gene3D" id="3.30.360.10">
    <property type="entry name" value="Dihydrodipicolinate Reductase, domain 2"/>
    <property type="match status" value="1"/>
</dbReference>
<dbReference type="PANTHER" id="PTHR20836">
    <property type="entry name" value="DIHYDRODIPICOLINATE REDUCTASE"/>
    <property type="match status" value="1"/>
</dbReference>
<evidence type="ECO:0000256" key="3">
    <source>
        <dbReference type="ARBA" id="ARBA00022605"/>
    </source>
</evidence>
<dbReference type="Proteomes" id="UP000442535">
    <property type="component" value="Unassembled WGS sequence"/>
</dbReference>
<organism evidence="16 17">
    <name type="scientific">Mobiluncus porci</name>
    <dbReference type="NCBI Taxonomy" id="2652278"/>
    <lineage>
        <taxon>Bacteria</taxon>
        <taxon>Bacillati</taxon>
        <taxon>Actinomycetota</taxon>
        <taxon>Actinomycetes</taxon>
        <taxon>Actinomycetales</taxon>
        <taxon>Actinomycetaceae</taxon>
        <taxon>Mobiluncus</taxon>
    </lineage>
</organism>
<proteinExistence type="inferred from homology"/>
<dbReference type="GO" id="GO:0005829">
    <property type="term" value="C:cytosol"/>
    <property type="evidence" value="ECO:0007669"/>
    <property type="project" value="TreeGrafter"/>
</dbReference>
<dbReference type="Gene3D" id="3.40.50.720">
    <property type="entry name" value="NAD(P)-binding Rossmann-like Domain"/>
    <property type="match status" value="1"/>
</dbReference>
<comment type="catalytic activity">
    <reaction evidence="12 13">
        <text>(S)-2,3,4,5-tetrahydrodipicolinate + NAD(+) + H2O = (2S,4S)-4-hydroxy-2,3,4,5-tetrahydrodipicolinate + NADH + H(+)</text>
        <dbReference type="Rhea" id="RHEA:35323"/>
        <dbReference type="ChEBI" id="CHEBI:15377"/>
        <dbReference type="ChEBI" id="CHEBI:15378"/>
        <dbReference type="ChEBI" id="CHEBI:16845"/>
        <dbReference type="ChEBI" id="CHEBI:57540"/>
        <dbReference type="ChEBI" id="CHEBI:57945"/>
        <dbReference type="ChEBI" id="CHEBI:67139"/>
        <dbReference type="EC" id="1.17.1.8"/>
    </reaction>
</comment>
<dbReference type="FunFam" id="3.30.360.10:FF:000009">
    <property type="entry name" value="4-hydroxy-tetrahydrodipicolinate reductase"/>
    <property type="match status" value="1"/>
</dbReference>
<evidence type="ECO:0000256" key="4">
    <source>
        <dbReference type="ARBA" id="ARBA00022857"/>
    </source>
</evidence>
<dbReference type="EC" id="1.17.1.8" evidence="10 13"/>
<comment type="pathway">
    <text evidence="9 13">Amino-acid biosynthesis; L-lysine biosynthesis via DAP pathway; (S)-tetrahydrodipicolinate from L-aspartate: step 4/4.</text>
</comment>
<dbReference type="AlphaFoldDB" id="A0A7K0K200"/>
<accession>A0A7K0K200</accession>
<evidence type="ECO:0000313" key="16">
    <source>
        <dbReference type="EMBL" id="MST49517.1"/>
    </source>
</evidence>
<keyword evidence="17" id="KW-1185">Reference proteome</keyword>
<keyword evidence="6 13" id="KW-0560">Oxidoreductase</keyword>
<dbReference type="SUPFAM" id="SSF55347">
    <property type="entry name" value="Glyceraldehyde-3-phosphate dehydrogenase-like, C-terminal domain"/>
    <property type="match status" value="1"/>
</dbReference>
<dbReference type="PANTHER" id="PTHR20836:SF0">
    <property type="entry name" value="4-HYDROXY-TETRAHYDRODIPICOLINATE REDUCTASE 1, CHLOROPLASTIC-RELATED"/>
    <property type="match status" value="1"/>
</dbReference>
<evidence type="ECO:0000256" key="10">
    <source>
        <dbReference type="ARBA" id="ARBA00038983"/>
    </source>
</evidence>
<keyword evidence="8 13" id="KW-0457">Lysine biosynthesis</keyword>
<feature type="binding site" evidence="13">
    <location>
        <begin position="77"/>
        <end position="79"/>
    </location>
    <ligand>
        <name>NAD(+)</name>
        <dbReference type="ChEBI" id="CHEBI:57540"/>
    </ligand>
</feature>
<evidence type="ECO:0000259" key="14">
    <source>
        <dbReference type="Pfam" id="PF01113"/>
    </source>
</evidence>
<dbReference type="GO" id="GO:0009089">
    <property type="term" value="P:lysine biosynthetic process via diaminopimelate"/>
    <property type="evidence" value="ECO:0007669"/>
    <property type="project" value="UniProtKB-UniRule"/>
</dbReference>
<keyword evidence="3 13" id="KW-0028">Amino-acid biosynthesis</keyword>
<dbReference type="NCBIfam" id="TIGR00036">
    <property type="entry name" value="dapB"/>
    <property type="match status" value="1"/>
</dbReference>
<dbReference type="HAMAP" id="MF_00102">
    <property type="entry name" value="DapB"/>
    <property type="match status" value="1"/>
</dbReference>
<dbReference type="GO" id="GO:0008839">
    <property type="term" value="F:4-hydroxy-tetrahydrodipicolinate reductase"/>
    <property type="evidence" value="ECO:0007669"/>
    <property type="project" value="UniProtKB-UniRule"/>
</dbReference>
<evidence type="ECO:0000256" key="13">
    <source>
        <dbReference type="HAMAP-Rule" id="MF_00102"/>
    </source>
</evidence>
<protein>
    <recommendedName>
        <fullName evidence="10 13">4-hydroxy-tetrahydrodipicolinate reductase</fullName>
        <shortName evidence="13">HTPA reductase</shortName>
        <ecNumber evidence="10 13">1.17.1.8</ecNumber>
    </recommendedName>
</protein>
<dbReference type="CDD" id="cd02274">
    <property type="entry name" value="DHDPR_N"/>
    <property type="match status" value="1"/>
</dbReference>
<comment type="subcellular location">
    <subcellularLocation>
        <location evidence="13">Cytoplasm</location>
    </subcellularLocation>
</comment>
<evidence type="ECO:0000256" key="2">
    <source>
        <dbReference type="ARBA" id="ARBA00022490"/>
    </source>
</evidence>
<comment type="catalytic activity">
    <reaction evidence="11 13">
        <text>(S)-2,3,4,5-tetrahydrodipicolinate + NADP(+) + H2O = (2S,4S)-4-hydroxy-2,3,4,5-tetrahydrodipicolinate + NADPH + H(+)</text>
        <dbReference type="Rhea" id="RHEA:35331"/>
        <dbReference type="ChEBI" id="CHEBI:15377"/>
        <dbReference type="ChEBI" id="CHEBI:15378"/>
        <dbReference type="ChEBI" id="CHEBI:16845"/>
        <dbReference type="ChEBI" id="CHEBI:57783"/>
        <dbReference type="ChEBI" id="CHEBI:58349"/>
        <dbReference type="ChEBI" id="CHEBI:67139"/>
        <dbReference type="EC" id="1.17.1.8"/>
    </reaction>
</comment>
<evidence type="ECO:0000256" key="12">
    <source>
        <dbReference type="ARBA" id="ARBA00049396"/>
    </source>
</evidence>
<dbReference type="Pfam" id="PF01113">
    <property type="entry name" value="DapB_N"/>
    <property type="match status" value="1"/>
</dbReference>
<comment type="similarity">
    <text evidence="1 13">Belongs to the DapB family.</text>
</comment>
<evidence type="ECO:0000256" key="1">
    <source>
        <dbReference type="ARBA" id="ARBA00006642"/>
    </source>
</evidence>
<evidence type="ECO:0000256" key="9">
    <source>
        <dbReference type="ARBA" id="ARBA00037922"/>
    </source>
</evidence>
<comment type="function">
    <text evidence="13">Catalyzes the conversion of 4-hydroxy-tetrahydrodipicolinate (HTPA) to tetrahydrodipicolinate.</text>
</comment>
<feature type="binding site" evidence="13">
    <location>
        <begin position="103"/>
        <end position="106"/>
    </location>
    <ligand>
        <name>NAD(+)</name>
        <dbReference type="ChEBI" id="CHEBI:57540"/>
    </ligand>
</feature>
<feature type="binding site" evidence="13">
    <location>
        <begin position="143"/>
        <end position="144"/>
    </location>
    <ligand>
        <name>(S)-2,3,4,5-tetrahydrodipicolinate</name>
        <dbReference type="ChEBI" id="CHEBI:16845"/>
    </ligand>
</feature>
<dbReference type="Pfam" id="PF05173">
    <property type="entry name" value="DapB_C"/>
    <property type="match status" value="1"/>
</dbReference>
<evidence type="ECO:0000256" key="11">
    <source>
        <dbReference type="ARBA" id="ARBA00049080"/>
    </source>
</evidence>
<reference evidence="16 17" key="1">
    <citation type="submission" date="2019-08" db="EMBL/GenBank/DDBJ databases">
        <title>In-depth cultivation of the pig gut microbiome towards novel bacterial diversity and tailored functional studies.</title>
        <authorList>
            <person name="Wylensek D."/>
            <person name="Hitch T.C.A."/>
            <person name="Clavel T."/>
        </authorList>
    </citation>
    <scope>NUCLEOTIDE SEQUENCE [LARGE SCALE GENOMIC DNA]</scope>
    <source>
        <strain evidence="16 17">RF-GAM-744-WT-7</strain>
    </source>
</reference>
<gene>
    <name evidence="13" type="primary">dapB</name>
    <name evidence="16" type="ORF">FYJ63_04610</name>
</gene>
<keyword evidence="2 13" id="KW-0963">Cytoplasm</keyword>
<evidence type="ECO:0000256" key="7">
    <source>
        <dbReference type="ARBA" id="ARBA00023027"/>
    </source>
</evidence>
<dbReference type="RefSeq" id="WP_154544240.1">
    <property type="nucleotide sequence ID" value="NZ_VUMY01000006.1"/>
</dbReference>
<feature type="binding site" evidence="13">
    <location>
        <position position="134"/>
    </location>
    <ligand>
        <name>(S)-2,3,4,5-tetrahydrodipicolinate</name>
        <dbReference type="ChEBI" id="CHEBI:16845"/>
    </ligand>
</feature>
<dbReference type="EMBL" id="VUMY01000006">
    <property type="protein sequence ID" value="MST49517.1"/>
    <property type="molecule type" value="Genomic_DNA"/>
</dbReference>
<evidence type="ECO:0000259" key="15">
    <source>
        <dbReference type="Pfam" id="PF05173"/>
    </source>
</evidence>
<dbReference type="InterPro" id="IPR023940">
    <property type="entry name" value="DHDPR_bac"/>
</dbReference>
<feature type="domain" description="Dihydrodipicolinate reductase C-terminal" evidence="15">
    <location>
        <begin position="110"/>
        <end position="242"/>
    </location>
</feature>
<keyword evidence="4 13" id="KW-0521">NADP</keyword>
<dbReference type="PIRSF" id="PIRSF000161">
    <property type="entry name" value="DHPR"/>
    <property type="match status" value="1"/>
</dbReference>
<feature type="binding site" evidence="13">
    <location>
        <begin position="8"/>
        <end position="13"/>
    </location>
    <ligand>
        <name>NAD(+)</name>
        <dbReference type="ChEBI" id="CHEBI:57540"/>
    </ligand>
</feature>